<keyword evidence="2" id="KW-1133">Transmembrane helix</keyword>
<dbReference type="EMBL" id="OC328836">
    <property type="protein sequence ID" value="CAD7416767.1"/>
    <property type="molecule type" value="Genomic_DNA"/>
</dbReference>
<sequence length="120" mass="13760">MRHCIHYKMMTSNAIYRYEPQRHISVSRIGCYSAIIAATRKLLKKIIYVLGAFALFQLLTSLMSRAVQTALSGGSMEDREERFMSWIFGRSPMTKGTVEEVSDSEQSPLLEEETEETEED</sequence>
<evidence type="ECO:0000256" key="1">
    <source>
        <dbReference type="SAM" id="MobiDB-lite"/>
    </source>
</evidence>
<proteinExistence type="predicted"/>
<feature type="compositionally biased region" description="Acidic residues" evidence="1">
    <location>
        <begin position="110"/>
        <end position="120"/>
    </location>
</feature>
<feature type="transmembrane region" description="Helical" evidence="2">
    <location>
        <begin position="46"/>
        <end position="67"/>
    </location>
</feature>
<keyword evidence="2" id="KW-0472">Membrane</keyword>
<protein>
    <submittedName>
        <fullName evidence="3">Uncharacterized protein</fullName>
    </submittedName>
</protein>
<organism evidence="3">
    <name type="scientific">Timema cristinae</name>
    <name type="common">Walking stick</name>
    <dbReference type="NCBI Taxonomy" id="61476"/>
    <lineage>
        <taxon>Eukaryota</taxon>
        <taxon>Metazoa</taxon>
        <taxon>Ecdysozoa</taxon>
        <taxon>Arthropoda</taxon>
        <taxon>Hexapoda</taxon>
        <taxon>Insecta</taxon>
        <taxon>Pterygota</taxon>
        <taxon>Neoptera</taxon>
        <taxon>Polyneoptera</taxon>
        <taxon>Phasmatodea</taxon>
        <taxon>Timematodea</taxon>
        <taxon>Timematoidea</taxon>
        <taxon>Timematidae</taxon>
        <taxon>Timema</taxon>
    </lineage>
</organism>
<feature type="region of interest" description="Disordered" evidence="1">
    <location>
        <begin position="94"/>
        <end position="120"/>
    </location>
</feature>
<accession>A0A7R9DL59</accession>
<name>A0A7R9DL59_TIMCR</name>
<keyword evidence="2" id="KW-0812">Transmembrane</keyword>
<dbReference type="AlphaFoldDB" id="A0A7R9DL59"/>
<gene>
    <name evidence="3" type="ORF">TCEB3V08_LOCUS12796</name>
</gene>
<evidence type="ECO:0000256" key="2">
    <source>
        <dbReference type="SAM" id="Phobius"/>
    </source>
</evidence>
<evidence type="ECO:0000313" key="3">
    <source>
        <dbReference type="EMBL" id="CAD7416767.1"/>
    </source>
</evidence>
<reference evidence="3" key="1">
    <citation type="submission" date="2020-11" db="EMBL/GenBank/DDBJ databases">
        <authorList>
            <person name="Tran Van P."/>
        </authorList>
    </citation>
    <scope>NUCLEOTIDE SEQUENCE</scope>
</reference>